<dbReference type="EMBL" id="ML994655">
    <property type="protein sequence ID" value="KAF2181011.1"/>
    <property type="molecule type" value="Genomic_DNA"/>
</dbReference>
<protein>
    <recommendedName>
        <fullName evidence="3">FabD/lysophospholipase-like protein</fullName>
    </recommendedName>
</protein>
<keyword evidence="2" id="KW-1185">Reference proteome</keyword>
<proteinExistence type="predicted"/>
<organism evidence="1 2">
    <name type="scientific">Zopfia rhizophila CBS 207.26</name>
    <dbReference type="NCBI Taxonomy" id="1314779"/>
    <lineage>
        <taxon>Eukaryota</taxon>
        <taxon>Fungi</taxon>
        <taxon>Dikarya</taxon>
        <taxon>Ascomycota</taxon>
        <taxon>Pezizomycotina</taxon>
        <taxon>Dothideomycetes</taxon>
        <taxon>Dothideomycetes incertae sedis</taxon>
        <taxon>Zopfiaceae</taxon>
        <taxon>Zopfia</taxon>
    </lineage>
</organism>
<sequence>MLDHAYMSFTGGRIGVPVVDVDSSKAPSTCIVTSYNSAGKERCRDRDDDQTTYRVLCSDGPHDEILVKDAYFTPHGIPWHGVFMDGGMSDNNPGQLALRERYKAMPESRRPDQFVSIGTGASLHGAPLLWGQGVYDMQHTLSLTLPDQPDDIDHWFRRFDLPLDAELPDSADAQAIDRLADATWERFLSDPAIHDLARAVLASSFYFELRSLPFFKDGRYSCHGRILCRIPVTKPAFESLMRKLNSMSAQFLIQQKACQGKGRRGSRSTGQGISANLIASAAKASMSVSIYNISASPLVIKSLIQPQKLQWVGLKPPALDVTYCTGVKVMANLMIY</sequence>
<dbReference type="Proteomes" id="UP000800200">
    <property type="component" value="Unassembled WGS sequence"/>
</dbReference>
<evidence type="ECO:0000313" key="2">
    <source>
        <dbReference type="Proteomes" id="UP000800200"/>
    </source>
</evidence>
<dbReference type="Gene3D" id="3.40.1090.10">
    <property type="entry name" value="Cytosolic phospholipase A2 catalytic domain"/>
    <property type="match status" value="1"/>
</dbReference>
<dbReference type="SUPFAM" id="SSF52151">
    <property type="entry name" value="FabD/lysophospholipase-like"/>
    <property type="match status" value="1"/>
</dbReference>
<dbReference type="InterPro" id="IPR016035">
    <property type="entry name" value="Acyl_Trfase/lysoPLipase"/>
</dbReference>
<evidence type="ECO:0008006" key="3">
    <source>
        <dbReference type="Google" id="ProtNLM"/>
    </source>
</evidence>
<accession>A0A6A6DNE1</accession>
<dbReference type="OrthoDB" id="194358at2759"/>
<evidence type="ECO:0000313" key="1">
    <source>
        <dbReference type="EMBL" id="KAF2181011.1"/>
    </source>
</evidence>
<gene>
    <name evidence="1" type="ORF">K469DRAFT_692526</name>
</gene>
<reference evidence="1" key="1">
    <citation type="journal article" date="2020" name="Stud. Mycol.">
        <title>101 Dothideomycetes genomes: a test case for predicting lifestyles and emergence of pathogens.</title>
        <authorList>
            <person name="Haridas S."/>
            <person name="Albert R."/>
            <person name="Binder M."/>
            <person name="Bloem J."/>
            <person name="Labutti K."/>
            <person name="Salamov A."/>
            <person name="Andreopoulos B."/>
            <person name="Baker S."/>
            <person name="Barry K."/>
            <person name="Bills G."/>
            <person name="Bluhm B."/>
            <person name="Cannon C."/>
            <person name="Castanera R."/>
            <person name="Culley D."/>
            <person name="Daum C."/>
            <person name="Ezra D."/>
            <person name="Gonzalez J."/>
            <person name="Henrissat B."/>
            <person name="Kuo A."/>
            <person name="Liang C."/>
            <person name="Lipzen A."/>
            <person name="Lutzoni F."/>
            <person name="Magnuson J."/>
            <person name="Mondo S."/>
            <person name="Nolan M."/>
            <person name="Ohm R."/>
            <person name="Pangilinan J."/>
            <person name="Park H.-J."/>
            <person name="Ramirez L."/>
            <person name="Alfaro M."/>
            <person name="Sun H."/>
            <person name="Tritt A."/>
            <person name="Yoshinaga Y."/>
            <person name="Zwiers L.-H."/>
            <person name="Turgeon B."/>
            <person name="Goodwin S."/>
            <person name="Spatafora J."/>
            <person name="Crous P."/>
            <person name="Grigoriev I."/>
        </authorList>
    </citation>
    <scope>NUCLEOTIDE SEQUENCE</scope>
    <source>
        <strain evidence="1">CBS 207.26</strain>
    </source>
</reference>
<dbReference type="AlphaFoldDB" id="A0A6A6DNE1"/>
<name>A0A6A6DNE1_9PEZI</name>